<keyword evidence="6 9" id="KW-0051">Antiviral defense</keyword>
<evidence type="ECO:0000256" key="1">
    <source>
        <dbReference type="ARBA" id="ARBA00022722"/>
    </source>
</evidence>
<dbReference type="CDD" id="cd09722">
    <property type="entry name" value="Cas1_I-B"/>
    <property type="match status" value="1"/>
</dbReference>
<organism evidence="10 11">
    <name type="scientific">Caldisericum exile</name>
    <dbReference type="NCBI Taxonomy" id="693075"/>
    <lineage>
        <taxon>Bacteria</taxon>
        <taxon>Pseudomonadati</taxon>
        <taxon>Caldisericota/Cryosericota group</taxon>
        <taxon>Caldisericota</taxon>
        <taxon>Caldisericia</taxon>
        <taxon>Caldisericales</taxon>
        <taxon>Caldisericaceae</taxon>
        <taxon>Caldisericum</taxon>
    </lineage>
</organism>
<feature type="binding site" evidence="9">
    <location>
        <position position="222"/>
    </location>
    <ligand>
        <name>Mn(2+)</name>
        <dbReference type="ChEBI" id="CHEBI:29035"/>
    </ligand>
</feature>
<dbReference type="GO" id="GO:0051607">
    <property type="term" value="P:defense response to virus"/>
    <property type="evidence" value="ECO:0007669"/>
    <property type="project" value="UniProtKB-UniRule"/>
</dbReference>
<dbReference type="InterPro" id="IPR002729">
    <property type="entry name" value="CRISPR-assoc_Cas1"/>
</dbReference>
<evidence type="ECO:0000256" key="4">
    <source>
        <dbReference type="ARBA" id="ARBA00022801"/>
    </source>
</evidence>
<comment type="subunit">
    <text evidence="9">Homodimer, forms a heterotetramer with a Cas2 homodimer.</text>
</comment>
<keyword evidence="8 9" id="KW-0464">Manganese</keyword>
<feature type="binding site" evidence="9">
    <location>
        <position position="156"/>
    </location>
    <ligand>
        <name>Mn(2+)</name>
        <dbReference type="ChEBI" id="CHEBI:29035"/>
    </ligand>
</feature>
<keyword evidence="7 9" id="KW-0238">DNA-binding</keyword>
<comment type="cofactor">
    <cofactor evidence="9">
        <name>Mg(2+)</name>
        <dbReference type="ChEBI" id="CHEBI:18420"/>
    </cofactor>
    <cofactor evidence="9">
        <name>Mn(2+)</name>
        <dbReference type="ChEBI" id="CHEBI:29035"/>
    </cofactor>
</comment>
<dbReference type="Pfam" id="PF01867">
    <property type="entry name" value="Cas_Cas1"/>
    <property type="match status" value="1"/>
</dbReference>
<dbReference type="InterPro" id="IPR042211">
    <property type="entry name" value="CRISPR-assoc_Cas1_N"/>
</dbReference>
<comment type="similarity">
    <text evidence="9">Belongs to the CRISPR-associated endonuclease Cas1 family.</text>
</comment>
<dbReference type="NCBIfam" id="TIGR00287">
    <property type="entry name" value="cas1"/>
    <property type="match status" value="1"/>
</dbReference>
<evidence type="ECO:0000256" key="3">
    <source>
        <dbReference type="ARBA" id="ARBA00022759"/>
    </source>
</evidence>
<dbReference type="EC" id="3.1.-.-" evidence="9"/>
<dbReference type="Gene3D" id="1.20.120.920">
    <property type="entry name" value="CRISPR-associated endonuclease Cas1, C-terminal domain"/>
    <property type="match status" value="1"/>
</dbReference>
<dbReference type="InterPro" id="IPR042206">
    <property type="entry name" value="CRISPR-assoc_Cas1_C"/>
</dbReference>
<evidence type="ECO:0000256" key="6">
    <source>
        <dbReference type="ARBA" id="ARBA00023118"/>
    </source>
</evidence>
<dbReference type="GO" id="GO:0016787">
    <property type="term" value="F:hydrolase activity"/>
    <property type="evidence" value="ECO:0007669"/>
    <property type="project" value="UniProtKB-KW"/>
</dbReference>
<evidence type="ECO:0000256" key="9">
    <source>
        <dbReference type="HAMAP-Rule" id="MF_01470"/>
    </source>
</evidence>
<protein>
    <recommendedName>
        <fullName evidence="9">CRISPR-associated endonuclease Cas1</fullName>
        <ecNumber evidence="9">3.1.-.-</ecNumber>
    </recommendedName>
</protein>
<reference evidence="10 11" key="1">
    <citation type="submission" date="2018-01" db="EMBL/GenBank/DDBJ databases">
        <title>Metagenomic assembled genomes from two thermal pools in the Uzon Caldera, Kamchatka, Russia.</title>
        <authorList>
            <person name="Wilkins L."/>
            <person name="Ettinger C."/>
        </authorList>
    </citation>
    <scope>NUCLEOTIDE SEQUENCE [LARGE SCALE GENOMIC DNA]</scope>
    <source>
        <strain evidence="10">ZAV-07</strain>
    </source>
</reference>
<name>A0A2J6WF62_9BACT</name>
<evidence type="ECO:0000256" key="5">
    <source>
        <dbReference type="ARBA" id="ARBA00022842"/>
    </source>
</evidence>
<dbReference type="NCBIfam" id="TIGR03641">
    <property type="entry name" value="cas1_HMARI"/>
    <property type="match status" value="1"/>
</dbReference>
<evidence type="ECO:0000313" key="11">
    <source>
        <dbReference type="Proteomes" id="UP000237040"/>
    </source>
</evidence>
<dbReference type="GO" id="GO:0004520">
    <property type="term" value="F:DNA endonuclease activity"/>
    <property type="evidence" value="ECO:0007669"/>
    <property type="project" value="InterPro"/>
</dbReference>
<gene>
    <name evidence="9" type="primary">cas1</name>
    <name evidence="10" type="ORF">C0189_02100</name>
</gene>
<feature type="binding site" evidence="9">
    <location>
        <position position="237"/>
    </location>
    <ligand>
        <name>Mn(2+)</name>
        <dbReference type="ChEBI" id="CHEBI:29035"/>
    </ligand>
</feature>
<dbReference type="Gene3D" id="3.100.10.20">
    <property type="entry name" value="CRISPR-associated endonuclease Cas1, N-terminal domain"/>
    <property type="match status" value="1"/>
</dbReference>
<keyword evidence="2 9" id="KW-0479">Metal-binding</keyword>
<keyword evidence="3 9" id="KW-0255">Endonuclease</keyword>
<dbReference type="GO" id="GO:0043571">
    <property type="term" value="P:maintenance of CRISPR repeat elements"/>
    <property type="evidence" value="ECO:0007669"/>
    <property type="project" value="UniProtKB-UniRule"/>
</dbReference>
<proteinExistence type="inferred from homology"/>
<evidence type="ECO:0000313" key="10">
    <source>
        <dbReference type="EMBL" id="PMP68058.1"/>
    </source>
</evidence>
<dbReference type="GO" id="GO:0003677">
    <property type="term" value="F:DNA binding"/>
    <property type="evidence" value="ECO:0007669"/>
    <property type="project" value="UniProtKB-KW"/>
</dbReference>
<evidence type="ECO:0000256" key="7">
    <source>
        <dbReference type="ARBA" id="ARBA00023125"/>
    </source>
</evidence>
<accession>A0A2J6WF62</accession>
<dbReference type="InterPro" id="IPR019858">
    <property type="entry name" value="CRISPR-assoc_Cas1_HMARI/TNEAP"/>
</dbReference>
<sequence>MNEVIYIFKSGRIARKDNTLFFESDAEKRYIPVENTKIIHVFGEITINKDALEFLSQKEIILHFYNYYEYYIGSFYPREHYNSGYMIVNQVKNYLDSNLRLKLAKKFVLGSISNMERVLSYYSRRGFSLSDIVNSLRNIKDSMDEVSDVKELLALEGKSREIYYNGFSEILKDTQFIMRERSRRPPKDRINALISFGNSLLYPEILSQIYKTHLDPRIGYLHESNFRSFSLNLDVSEIFKPIIVDRTIFTLINKNMVDESSFEKRLNGIYLNERGARDFVKVFDERLNATINHKGLGRNVSYRTLIRLELYKIEKHIMGEKEYSPFVSEW</sequence>
<comment type="caution">
    <text evidence="10">The sequence shown here is derived from an EMBL/GenBank/DDBJ whole genome shotgun (WGS) entry which is preliminary data.</text>
</comment>
<dbReference type="PANTHER" id="PTHR43219:SF1">
    <property type="entry name" value="CRISPR-ASSOCIATED ENDONUCLEASE CAS1"/>
    <property type="match status" value="1"/>
</dbReference>
<dbReference type="HAMAP" id="MF_01470">
    <property type="entry name" value="Cas1"/>
    <property type="match status" value="1"/>
</dbReference>
<evidence type="ECO:0000256" key="8">
    <source>
        <dbReference type="ARBA" id="ARBA00023211"/>
    </source>
</evidence>
<keyword evidence="4 9" id="KW-0378">Hydrolase</keyword>
<evidence type="ECO:0000256" key="2">
    <source>
        <dbReference type="ARBA" id="ARBA00022723"/>
    </source>
</evidence>
<keyword evidence="5 9" id="KW-0460">Magnesium</keyword>
<keyword evidence="1 9" id="KW-0540">Nuclease</keyword>
<dbReference type="EMBL" id="PNIL01000029">
    <property type="protein sequence ID" value="PMP68058.1"/>
    <property type="molecule type" value="Genomic_DNA"/>
</dbReference>
<dbReference type="AlphaFoldDB" id="A0A2J6WF62"/>
<dbReference type="PANTHER" id="PTHR43219">
    <property type="entry name" value="CRISPR-ASSOCIATED ENDONUCLEASE CAS1"/>
    <property type="match status" value="1"/>
</dbReference>
<dbReference type="Proteomes" id="UP000237040">
    <property type="component" value="Unassembled WGS sequence"/>
</dbReference>
<comment type="function">
    <text evidence="9">CRISPR (clustered regularly interspaced short palindromic repeat), is an adaptive immune system that provides protection against mobile genetic elements (viruses, transposable elements and conjugative plasmids). CRISPR clusters contain spacers, sequences complementary to antecedent mobile elements, and target invading nucleic acids. CRISPR clusters are transcribed and processed into CRISPR RNA (crRNA). Acts as a dsDNA endonuclease. Involved in the integration of spacer DNA into the CRISPR cassette.</text>
</comment>
<dbReference type="GO" id="GO:0046872">
    <property type="term" value="F:metal ion binding"/>
    <property type="evidence" value="ECO:0007669"/>
    <property type="project" value="UniProtKB-UniRule"/>
</dbReference>